<dbReference type="Gene3D" id="3.60.10.10">
    <property type="entry name" value="Endonuclease/exonuclease/phosphatase"/>
    <property type="match status" value="2"/>
</dbReference>
<feature type="transmembrane region" description="Helical" evidence="2">
    <location>
        <begin position="185"/>
        <end position="204"/>
    </location>
</feature>
<dbReference type="AlphaFoldDB" id="A0AAE0QCM7"/>
<dbReference type="PANTHER" id="PTHR23227">
    <property type="entry name" value="BUCENTAUR RELATED"/>
    <property type="match status" value="1"/>
</dbReference>
<evidence type="ECO:0000313" key="5">
    <source>
        <dbReference type="Proteomes" id="UP001274896"/>
    </source>
</evidence>
<dbReference type="CDD" id="cd09076">
    <property type="entry name" value="L1-EN"/>
    <property type="match status" value="2"/>
</dbReference>
<keyword evidence="2" id="KW-0472">Membrane</keyword>
<evidence type="ECO:0000256" key="1">
    <source>
        <dbReference type="SAM" id="MobiDB-lite"/>
    </source>
</evidence>
<dbReference type="EMBL" id="JAUCMX010000018">
    <property type="protein sequence ID" value="KAK3517423.1"/>
    <property type="molecule type" value="Genomic_DNA"/>
</dbReference>
<keyword evidence="2" id="KW-1133">Transmembrane helix</keyword>
<organism evidence="4 5">
    <name type="scientific">Hemibagrus guttatus</name>
    <dbReference type="NCBI Taxonomy" id="175788"/>
    <lineage>
        <taxon>Eukaryota</taxon>
        <taxon>Metazoa</taxon>
        <taxon>Chordata</taxon>
        <taxon>Craniata</taxon>
        <taxon>Vertebrata</taxon>
        <taxon>Euteleostomi</taxon>
        <taxon>Actinopterygii</taxon>
        <taxon>Neopterygii</taxon>
        <taxon>Teleostei</taxon>
        <taxon>Ostariophysi</taxon>
        <taxon>Siluriformes</taxon>
        <taxon>Bagridae</taxon>
        <taxon>Hemibagrus</taxon>
    </lineage>
</organism>
<sequence length="479" mass="52586">MERRKVDILCVQETRWKGSKARSIGAGFKLFYYGVDSKRNGVGVVLKEEFVRNVLEVKRVSDRVMSLKLEIEGVMLNVVSGYAPQVGCELEEKERFWSELDEVIKSIPTGERVVIGADFNGHVGEGNTGDEEVMGKFGVKERNLEGQMVVDFAKRMDMAVVAPYFQKREEHRVTYKSGGRRTQGASFFSLIIVLLSGATLSSVFRNTDSRTVMSPGLASPGPHPGARPGVEAHRRAPGGRVFACGTRPGTARRKDVGPPSHRPTTRRKEHRGPVPCVLGSSHGRGSRRPKPWTKNLAFETWNVTSLGGKEPELVREVERYRLEIVGLASTHSLGSGTQLLERGWTLLFSGVPHGERRRAGVGLLIAPQLSRHVLEFSPVNEKVVSLTVVSAYGPNGSVEYPTFLETLRGVLEGTPTGDSIVLLGDFNAHVGNDSDTWRGVIERNGPPDLNPSGVLLLDFCASHSLSITNTMFEHKSAHQ</sequence>
<reference evidence="4" key="1">
    <citation type="submission" date="2023-06" db="EMBL/GenBank/DDBJ databases">
        <title>Male Hemibagrus guttatus genome.</title>
        <authorList>
            <person name="Bian C."/>
        </authorList>
    </citation>
    <scope>NUCLEOTIDE SEQUENCE</scope>
    <source>
        <strain evidence="4">Male_cb2023</strain>
        <tissue evidence="4">Muscle</tissue>
    </source>
</reference>
<protein>
    <recommendedName>
        <fullName evidence="3">Endonuclease/exonuclease/phosphatase domain-containing protein</fullName>
    </recommendedName>
</protein>
<evidence type="ECO:0000256" key="2">
    <source>
        <dbReference type="SAM" id="Phobius"/>
    </source>
</evidence>
<evidence type="ECO:0000313" key="4">
    <source>
        <dbReference type="EMBL" id="KAK3517423.1"/>
    </source>
</evidence>
<gene>
    <name evidence="4" type="ORF">QTP70_009917</name>
</gene>
<dbReference type="InterPro" id="IPR005135">
    <property type="entry name" value="Endo/exonuclease/phosphatase"/>
</dbReference>
<dbReference type="Pfam" id="PF03372">
    <property type="entry name" value="Exo_endo_phos"/>
    <property type="match status" value="1"/>
</dbReference>
<name>A0AAE0QCM7_9TELE</name>
<dbReference type="PANTHER" id="PTHR23227:SF83">
    <property type="entry name" value="ENDONUCLEASE_EXONUCLEASE_PHOSPHATASE DOMAIN-CONTAINING PROTEIN"/>
    <property type="match status" value="1"/>
</dbReference>
<feature type="region of interest" description="Disordered" evidence="1">
    <location>
        <begin position="212"/>
        <end position="291"/>
    </location>
</feature>
<dbReference type="InterPro" id="IPR036691">
    <property type="entry name" value="Endo/exonu/phosph_ase_sf"/>
</dbReference>
<dbReference type="Proteomes" id="UP001274896">
    <property type="component" value="Unassembled WGS sequence"/>
</dbReference>
<keyword evidence="2" id="KW-0812">Transmembrane</keyword>
<keyword evidence="5" id="KW-1185">Reference proteome</keyword>
<dbReference type="SUPFAM" id="SSF56219">
    <property type="entry name" value="DNase I-like"/>
    <property type="match status" value="2"/>
</dbReference>
<accession>A0AAE0QCM7</accession>
<comment type="caution">
    <text evidence="4">The sequence shown here is derived from an EMBL/GenBank/DDBJ whole genome shotgun (WGS) entry which is preliminary data.</text>
</comment>
<proteinExistence type="predicted"/>
<evidence type="ECO:0000259" key="3">
    <source>
        <dbReference type="Pfam" id="PF03372"/>
    </source>
</evidence>
<dbReference type="InterPro" id="IPR027124">
    <property type="entry name" value="Swc5/CFDP1/2"/>
</dbReference>
<feature type="domain" description="Endonuclease/exonuclease/phosphatase" evidence="3">
    <location>
        <begin position="5"/>
        <end position="125"/>
    </location>
</feature>